<dbReference type="OMA" id="HEIAKDK"/>
<feature type="compositionally biased region" description="Basic and acidic residues" evidence="5">
    <location>
        <begin position="1"/>
        <end position="14"/>
    </location>
</feature>
<evidence type="ECO:0000256" key="3">
    <source>
        <dbReference type="ARBA" id="ARBA00022989"/>
    </source>
</evidence>
<dbReference type="SUPFAM" id="SSF103473">
    <property type="entry name" value="MFS general substrate transporter"/>
    <property type="match status" value="1"/>
</dbReference>
<dbReference type="GeneID" id="19276250"/>
<dbReference type="OrthoDB" id="194139at2759"/>
<dbReference type="AlphaFoldDB" id="W3WU10"/>
<evidence type="ECO:0000313" key="7">
    <source>
        <dbReference type="EMBL" id="ETS77363.1"/>
    </source>
</evidence>
<name>W3WU10_PESFW</name>
<organism evidence="7 8">
    <name type="scientific">Pestalotiopsis fici (strain W106-1 / CGMCC3.15140)</name>
    <dbReference type="NCBI Taxonomy" id="1229662"/>
    <lineage>
        <taxon>Eukaryota</taxon>
        <taxon>Fungi</taxon>
        <taxon>Dikarya</taxon>
        <taxon>Ascomycota</taxon>
        <taxon>Pezizomycotina</taxon>
        <taxon>Sordariomycetes</taxon>
        <taxon>Xylariomycetidae</taxon>
        <taxon>Amphisphaeriales</taxon>
        <taxon>Sporocadaceae</taxon>
        <taxon>Pestalotiopsis</taxon>
    </lineage>
</organism>
<dbReference type="GO" id="GO:0016020">
    <property type="term" value="C:membrane"/>
    <property type="evidence" value="ECO:0007669"/>
    <property type="project" value="UniProtKB-SubCell"/>
</dbReference>
<dbReference type="EMBL" id="KI912116">
    <property type="protein sequence ID" value="ETS77363.1"/>
    <property type="molecule type" value="Genomic_DNA"/>
</dbReference>
<evidence type="ECO:0000256" key="2">
    <source>
        <dbReference type="ARBA" id="ARBA00022692"/>
    </source>
</evidence>
<dbReference type="HOGENOM" id="CLU_013756_2_1_1"/>
<feature type="transmembrane region" description="Helical" evidence="6">
    <location>
        <begin position="124"/>
        <end position="149"/>
    </location>
</feature>
<dbReference type="Proteomes" id="UP000030651">
    <property type="component" value="Unassembled WGS sequence"/>
</dbReference>
<dbReference type="PANTHER" id="PTHR23507">
    <property type="entry name" value="ZGC:174356"/>
    <property type="match status" value="1"/>
</dbReference>
<keyword evidence="8" id="KW-1185">Reference proteome</keyword>
<feature type="transmembrane region" description="Helical" evidence="6">
    <location>
        <begin position="429"/>
        <end position="450"/>
    </location>
</feature>
<feature type="transmembrane region" description="Helical" evidence="6">
    <location>
        <begin position="336"/>
        <end position="360"/>
    </location>
</feature>
<dbReference type="InParanoid" id="W3WU10"/>
<keyword evidence="3 6" id="KW-1133">Transmembrane helix</keyword>
<reference evidence="8" key="1">
    <citation type="journal article" date="2015" name="BMC Genomics">
        <title>Genomic and transcriptomic analysis of the endophytic fungus Pestalotiopsis fici reveals its lifestyle and high potential for synthesis of natural products.</title>
        <authorList>
            <person name="Wang X."/>
            <person name="Zhang X."/>
            <person name="Liu L."/>
            <person name="Xiang M."/>
            <person name="Wang W."/>
            <person name="Sun X."/>
            <person name="Che Y."/>
            <person name="Guo L."/>
            <person name="Liu G."/>
            <person name="Guo L."/>
            <person name="Wang C."/>
            <person name="Yin W.B."/>
            <person name="Stadler M."/>
            <person name="Zhang X."/>
            <person name="Liu X."/>
        </authorList>
    </citation>
    <scope>NUCLEOTIDE SEQUENCE [LARGE SCALE GENOMIC DNA]</scope>
    <source>
        <strain evidence="8">W106-1 / CGMCC3.15140</strain>
    </source>
</reference>
<evidence type="ECO:0000256" key="1">
    <source>
        <dbReference type="ARBA" id="ARBA00004141"/>
    </source>
</evidence>
<feature type="transmembrane region" description="Helical" evidence="6">
    <location>
        <begin position="286"/>
        <end position="308"/>
    </location>
</feature>
<sequence>METRDPDEETRLLDPEPPASQSPGSKPSSGPGFWQTILSATAVLFILEIGNQLSLAPSTAILEATVCQKYYAAIDGHLGDCKAEPIQSEVAYILGWKDVFENLPAILLAVPFGALADKIGRRKIMILATAGLVLNDTWIRLVLCFSHFIPLRLLWLSGLWQMIGAGVATLSSIVYAQVSDVCPAEQRTTAFSFIQSAGLVSRVVFLPVGAGLMSIDPWIPMVTTSGLGVLSFLVALLLVPETLQLDKQSSDERGDTEQLLGARSNGQDKVGLHPRLKILISRAVDLNHWIMGNARVVCLLICLFTFYLGQQSDGTILLQYASKRLHWTLGQASLLLSLRAGVTLVLLAVILPALSSFLLIRLDLHESIKDKRLTQACGVLLAAGSSIIFFATSWEALLVGQFLFSAGCVFGVPARSLAAGMVDQKHVGVLFTVVSVAMQGGFIAGGPILATAFKWGMKLGDFWMGMPFLVALICFIVGTLSISAVTTKIQISNGDAGIEIEN</sequence>
<dbReference type="GO" id="GO:0022857">
    <property type="term" value="F:transmembrane transporter activity"/>
    <property type="evidence" value="ECO:0007669"/>
    <property type="project" value="InterPro"/>
</dbReference>
<feature type="transmembrane region" description="Helical" evidence="6">
    <location>
        <begin position="372"/>
        <end position="391"/>
    </location>
</feature>
<dbReference type="RefSeq" id="XP_007838009.1">
    <property type="nucleotide sequence ID" value="XM_007839818.1"/>
</dbReference>
<keyword evidence="4 6" id="KW-0472">Membrane</keyword>
<evidence type="ECO:0000256" key="6">
    <source>
        <dbReference type="SAM" id="Phobius"/>
    </source>
</evidence>
<proteinExistence type="predicted"/>
<evidence type="ECO:0000256" key="4">
    <source>
        <dbReference type="ARBA" id="ARBA00023136"/>
    </source>
</evidence>
<evidence type="ECO:0008006" key="9">
    <source>
        <dbReference type="Google" id="ProtNLM"/>
    </source>
</evidence>
<dbReference type="STRING" id="1229662.W3WU10"/>
<accession>W3WU10</accession>
<gene>
    <name evidence="7" type="ORF">PFICI_11237</name>
</gene>
<dbReference type="PANTHER" id="PTHR23507:SF1">
    <property type="entry name" value="FI18259P1-RELATED"/>
    <property type="match status" value="1"/>
</dbReference>
<keyword evidence="2 6" id="KW-0812">Transmembrane</keyword>
<feature type="transmembrane region" description="Helical" evidence="6">
    <location>
        <begin position="397"/>
        <end position="417"/>
    </location>
</feature>
<feature type="transmembrane region" description="Helical" evidence="6">
    <location>
        <begin position="190"/>
        <end position="212"/>
    </location>
</feature>
<feature type="compositionally biased region" description="Low complexity" evidence="5">
    <location>
        <begin position="21"/>
        <end position="30"/>
    </location>
</feature>
<feature type="region of interest" description="Disordered" evidence="5">
    <location>
        <begin position="1"/>
        <end position="30"/>
    </location>
</feature>
<evidence type="ECO:0000256" key="5">
    <source>
        <dbReference type="SAM" id="MobiDB-lite"/>
    </source>
</evidence>
<dbReference type="InterPro" id="IPR011701">
    <property type="entry name" value="MFS"/>
</dbReference>
<dbReference type="Gene3D" id="1.20.1250.20">
    <property type="entry name" value="MFS general substrate transporter like domains"/>
    <property type="match status" value="2"/>
</dbReference>
<feature type="transmembrane region" description="Helical" evidence="6">
    <location>
        <begin position="462"/>
        <end position="485"/>
    </location>
</feature>
<dbReference type="Pfam" id="PF07690">
    <property type="entry name" value="MFS_1"/>
    <property type="match status" value="1"/>
</dbReference>
<comment type="subcellular location">
    <subcellularLocation>
        <location evidence="1">Membrane</location>
        <topology evidence="1">Multi-pass membrane protein</topology>
    </subcellularLocation>
</comment>
<feature type="transmembrane region" description="Helical" evidence="6">
    <location>
        <begin position="155"/>
        <end position="178"/>
    </location>
</feature>
<feature type="transmembrane region" description="Helical" evidence="6">
    <location>
        <begin position="218"/>
        <end position="239"/>
    </location>
</feature>
<dbReference type="eggNOG" id="ENOG502SI7X">
    <property type="taxonomic scope" value="Eukaryota"/>
</dbReference>
<evidence type="ECO:0000313" key="8">
    <source>
        <dbReference type="Proteomes" id="UP000030651"/>
    </source>
</evidence>
<protein>
    <recommendedName>
        <fullName evidence="9">Major facilitator superfamily (MFS) profile domain-containing protein</fullName>
    </recommendedName>
</protein>
<dbReference type="InterPro" id="IPR036259">
    <property type="entry name" value="MFS_trans_sf"/>
</dbReference>
<dbReference type="KEGG" id="pfy:PFICI_11237"/>